<evidence type="ECO:0000256" key="1">
    <source>
        <dbReference type="ARBA" id="ARBA00004589"/>
    </source>
</evidence>
<evidence type="ECO:0000256" key="4">
    <source>
        <dbReference type="ARBA" id="ARBA00022525"/>
    </source>
</evidence>
<evidence type="ECO:0000256" key="6">
    <source>
        <dbReference type="ARBA" id="ARBA00022729"/>
    </source>
</evidence>
<evidence type="ECO:0000256" key="10">
    <source>
        <dbReference type="SAM" id="SignalP"/>
    </source>
</evidence>
<dbReference type="Pfam" id="PF05730">
    <property type="entry name" value="CFEM"/>
    <property type="match status" value="1"/>
</dbReference>
<comment type="caution">
    <text evidence="9">Lacks conserved residue(s) required for the propagation of feature annotation.</text>
</comment>
<gene>
    <name evidence="12" type="ORF">QBC33DRAFT_562229</name>
</gene>
<keyword evidence="5" id="KW-0472">Membrane</keyword>
<dbReference type="Proteomes" id="UP001244011">
    <property type="component" value="Unassembled WGS sequence"/>
</dbReference>
<evidence type="ECO:0000256" key="3">
    <source>
        <dbReference type="ARBA" id="ARBA00010031"/>
    </source>
</evidence>
<comment type="caution">
    <text evidence="12">The sequence shown here is derived from an EMBL/GenBank/DDBJ whole genome shotgun (WGS) entry which is preliminary data.</text>
</comment>
<evidence type="ECO:0000256" key="5">
    <source>
        <dbReference type="ARBA" id="ARBA00022622"/>
    </source>
</evidence>
<feature type="signal peptide" evidence="10">
    <location>
        <begin position="1"/>
        <end position="23"/>
    </location>
</feature>
<keyword evidence="5" id="KW-0336">GPI-anchor</keyword>
<keyword evidence="5" id="KW-0325">Glycoprotein</keyword>
<sequence length="103" mass="11079">MRAAPIRAVVGLSLASLASVTTAFPLCALDCFDYLMTTYPPLTCTEENMFLCFCKSTFLALSYRDCACANCTAADAPEAIQYGLDVCGAYNAPINWLPTTCPK</sequence>
<organism evidence="12 13">
    <name type="scientific">Phialemonium atrogriseum</name>
    <dbReference type="NCBI Taxonomy" id="1093897"/>
    <lineage>
        <taxon>Eukaryota</taxon>
        <taxon>Fungi</taxon>
        <taxon>Dikarya</taxon>
        <taxon>Ascomycota</taxon>
        <taxon>Pezizomycotina</taxon>
        <taxon>Sordariomycetes</taxon>
        <taxon>Sordariomycetidae</taxon>
        <taxon>Cephalothecales</taxon>
        <taxon>Cephalothecaceae</taxon>
        <taxon>Phialemonium</taxon>
    </lineage>
</organism>
<evidence type="ECO:0000256" key="8">
    <source>
        <dbReference type="ARBA" id="ARBA00023288"/>
    </source>
</evidence>
<reference evidence="12" key="1">
    <citation type="submission" date="2023-06" db="EMBL/GenBank/DDBJ databases">
        <title>Genome-scale phylogeny and comparative genomics of the fungal order Sordariales.</title>
        <authorList>
            <consortium name="Lawrence Berkeley National Laboratory"/>
            <person name="Hensen N."/>
            <person name="Bonometti L."/>
            <person name="Westerberg I."/>
            <person name="Brannstrom I.O."/>
            <person name="Guillou S."/>
            <person name="Cros-Aarteil S."/>
            <person name="Calhoun S."/>
            <person name="Haridas S."/>
            <person name="Kuo A."/>
            <person name="Mondo S."/>
            <person name="Pangilinan J."/>
            <person name="Riley R."/>
            <person name="Labutti K."/>
            <person name="Andreopoulos B."/>
            <person name="Lipzen A."/>
            <person name="Chen C."/>
            <person name="Yanf M."/>
            <person name="Daum C."/>
            <person name="Ng V."/>
            <person name="Clum A."/>
            <person name="Steindorff A."/>
            <person name="Ohm R."/>
            <person name="Martin F."/>
            <person name="Silar P."/>
            <person name="Natvig D."/>
            <person name="Lalanne C."/>
            <person name="Gautier V."/>
            <person name="Ament-Velasquez S.L."/>
            <person name="Kruys A."/>
            <person name="Hutchinson M.I."/>
            <person name="Powell A.J."/>
            <person name="Barry K."/>
            <person name="Miller A.N."/>
            <person name="Grigoriev I.V."/>
            <person name="Debuchy R."/>
            <person name="Gladieux P."/>
            <person name="Thoren M.H."/>
            <person name="Johannesson H."/>
        </authorList>
    </citation>
    <scope>NUCLEOTIDE SEQUENCE</scope>
    <source>
        <strain evidence="12">8032-3</strain>
    </source>
</reference>
<dbReference type="InterPro" id="IPR008427">
    <property type="entry name" value="Extracellular_membr_CFEM_dom"/>
</dbReference>
<accession>A0AAJ0BY28</accession>
<dbReference type="PROSITE" id="PS52012">
    <property type="entry name" value="CFEM"/>
    <property type="match status" value="1"/>
</dbReference>
<dbReference type="GO" id="GO:0098552">
    <property type="term" value="C:side of membrane"/>
    <property type="evidence" value="ECO:0007669"/>
    <property type="project" value="UniProtKB-KW"/>
</dbReference>
<dbReference type="RefSeq" id="XP_060280394.1">
    <property type="nucleotide sequence ID" value="XM_060430196.1"/>
</dbReference>
<keyword evidence="7 9" id="KW-1015">Disulfide bond</keyword>
<keyword evidence="6 10" id="KW-0732">Signal</keyword>
<comment type="similarity">
    <text evidence="3">Belongs to the RBT5 family.</text>
</comment>
<evidence type="ECO:0000313" key="13">
    <source>
        <dbReference type="Proteomes" id="UP001244011"/>
    </source>
</evidence>
<dbReference type="GeneID" id="85313383"/>
<dbReference type="EMBL" id="MU839022">
    <property type="protein sequence ID" value="KAK1764181.1"/>
    <property type="molecule type" value="Genomic_DNA"/>
</dbReference>
<name>A0AAJ0BY28_9PEZI</name>
<evidence type="ECO:0000256" key="9">
    <source>
        <dbReference type="PROSITE-ProRule" id="PRU01356"/>
    </source>
</evidence>
<keyword evidence="8" id="KW-0449">Lipoprotein</keyword>
<evidence type="ECO:0000256" key="7">
    <source>
        <dbReference type="ARBA" id="ARBA00023157"/>
    </source>
</evidence>
<keyword evidence="13" id="KW-1185">Reference proteome</keyword>
<evidence type="ECO:0000313" key="12">
    <source>
        <dbReference type="EMBL" id="KAK1764181.1"/>
    </source>
</evidence>
<comment type="subcellular location">
    <subcellularLocation>
        <location evidence="1">Membrane</location>
        <topology evidence="1">Lipid-anchor</topology>
        <topology evidence="1">GPI-anchor</topology>
    </subcellularLocation>
    <subcellularLocation>
        <location evidence="2">Secreted</location>
    </subcellularLocation>
</comment>
<dbReference type="GO" id="GO:0005576">
    <property type="term" value="C:extracellular region"/>
    <property type="evidence" value="ECO:0007669"/>
    <property type="project" value="UniProtKB-SubCell"/>
</dbReference>
<evidence type="ECO:0000256" key="2">
    <source>
        <dbReference type="ARBA" id="ARBA00004613"/>
    </source>
</evidence>
<proteinExistence type="inferred from homology"/>
<evidence type="ECO:0000259" key="11">
    <source>
        <dbReference type="PROSITE" id="PS52012"/>
    </source>
</evidence>
<dbReference type="AlphaFoldDB" id="A0AAJ0BY28"/>
<feature type="disulfide bond" evidence="9">
    <location>
        <begin position="54"/>
        <end position="87"/>
    </location>
</feature>
<protein>
    <recommendedName>
        <fullName evidence="11">CFEM domain-containing protein</fullName>
    </recommendedName>
</protein>
<feature type="chain" id="PRO_5042530161" description="CFEM domain-containing protein" evidence="10">
    <location>
        <begin position="24"/>
        <end position="103"/>
    </location>
</feature>
<keyword evidence="4" id="KW-0964">Secreted</keyword>
<feature type="domain" description="CFEM" evidence="11">
    <location>
        <begin position="1"/>
        <end position="103"/>
    </location>
</feature>